<proteinExistence type="predicted"/>
<reference evidence="1 2" key="1">
    <citation type="submission" date="2024-07" db="EMBL/GenBank/DDBJ databases">
        <authorList>
            <person name="Akdeniz Z."/>
        </authorList>
    </citation>
    <scope>NUCLEOTIDE SEQUENCE [LARGE SCALE GENOMIC DNA]</scope>
</reference>
<sequence length="1071" mass="118434">MLSSIIVFKQISINNFNTCHNNIQLNDNKYNYCQKTSKLNNIKVQDNIIFSQKSNSVHLFIYTNYTQQSQINTNVQNFYINIFSLFGLNMNNQHIEDSILNISLEFPVRVGALLCIACDMSLLNSTFVFIASGHQISALVIETQGNIKLQQSFIQYRVISNFSSGIVNTVKSSLNLSIIDCKMSGSNLEQSIESGYISSFVNASISLSIQNMLICFKDTQRFGKSSISIISTGTEIALCDLCGTDNVVYGLCADQLLLGELKDGVLQCISPFDFVDGKCVCKNGYLLNKTTCVNILNAISNMSNLVNNSQLFQIQQDISDIKINMSNLDSNLVLNFSHLQNQIITNTSNLESFIMSNFSKADLHLLQNTTVLDQRIFQNVSTLNISTTFNISEMNKTANLLNQTIINLNLLITEKMQKLQSQQYILDYQQMWLDCLNNFGHKFVNNQCITYQCPIYGQQYINGSCQCPFDSKFVNNECECLITGQKLNQGVCKCFTSDALVINNECRCGLGAKNSSNTCICPQNSVLMNGVCTCTISGQFIQNGNCLCQLGYQIVDKKCTAINHIINSSEFVCTQQIYVSSFDLSTVTNVLHNAGDFVNGYIFGSLFNIQNAFIDIEDKVYFSIKPLFQSQTTFNNIKIRIDTQVVSQGSIISTQNQIQISFMSIISKYGSSITNSGAINLLLPSSEKTNINNLLINLTFITSQGNITLINSISGAAHINGYQILGSYESTGTVTLLTYKLNQSNIIINNVNFIPILYNVGNLSSYLISNIDQNQINFNNISVMIGNSSYLPICNSIVSNGTNNYRFGGLINMITNTNISLNTLIFDSYLTQRTKQSLYNGLLFGEADETNNINIEKICQFTQFEMATTRFGCFGLVGTVQGNFSLQQCQLHIILTNGNLENVGVVGYQESQAVLIDLHIQLCFNAISDSFGKLGLLGHAHKSVSTFKNVILNNSNIQSQYSTGGFAGQLWSAIIQIENGTIQFSNILATKSGSAALVGNVFDTSYISITLLELKNISILSSTNVGYILGANQGQTTFKFSQAKTTGANYINGVLQTNCAAFTQNWPQQCV</sequence>
<organism evidence="1 2">
    <name type="scientific">Hexamita inflata</name>
    <dbReference type="NCBI Taxonomy" id="28002"/>
    <lineage>
        <taxon>Eukaryota</taxon>
        <taxon>Metamonada</taxon>
        <taxon>Diplomonadida</taxon>
        <taxon>Hexamitidae</taxon>
        <taxon>Hexamitinae</taxon>
        <taxon>Hexamita</taxon>
    </lineage>
</organism>
<protein>
    <recommendedName>
        <fullName evidence="3">Transmembrane protein</fullName>
    </recommendedName>
</protein>
<evidence type="ECO:0000313" key="2">
    <source>
        <dbReference type="Proteomes" id="UP001642409"/>
    </source>
</evidence>
<comment type="caution">
    <text evidence="1">The sequence shown here is derived from an EMBL/GenBank/DDBJ whole genome shotgun (WGS) entry which is preliminary data.</text>
</comment>
<accession>A0ABP1GX22</accession>
<name>A0ABP1GX22_9EUKA</name>
<dbReference type="EMBL" id="CAXDID020000009">
    <property type="protein sequence ID" value="CAL5978933.1"/>
    <property type="molecule type" value="Genomic_DNA"/>
</dbReference>
<keyword evidence="2" id="KW-1185">Reference proteome</keyword>
<evidence type="ECO:0000313" key="1">
    <source>
        <dbReference type="EMBL" id="CAL5978933.1"/>
    </source>
</evidence>
<dbReference type="Proteomes" id="UP001642409">
    <property type="component" value="Unassembled WGS sequence"/>
</dbReference>
<evidence type="ECO:0008006" key="3">
    <source>
        <dbReference type="Google" id="ProtNLM"/>
    </source>
</evidence>
<gene>
    <name evidence="1" type="ORF">HINF_LOCUS5080</name>
</gene>